<dbReference type="Pfam" id="PF19700">
    <property type="entry name" value="DUF6198"/>
    <property type="match status" value="1"/>
</dbReference>
<keyword evidence="1" id="KW-0472">Membrane</keyword>
<dbReference type="RefSeq" id="WP_137327984.1">
    <property type="nucleotide sequence ID" value="NZ_CP040058.1"/>
</dbReference>
<protein>
    <recommendedName>
        <fullName evidence="4">Integral membrane protein</fullName>
    </recommendedName>
</protein>
<evidence type="ECO:0000313" key="2">
    <source>
        <dbReference type="EMBL" id="QCP34450.1"/>
    </source>
</evidence>
<evidence type="ECO:0000313" key="3">
    <source>
        <dbReference type="Proteomes" id="UP000298653"/>
    </source>
</evidence>
<feature type="transmembrane region" description="Helical" evidence="1">
    <location>
        <begin position="158"/>
        <end position="176"/>
    </location>
</feature>
<organism evidence="2 3">
    <name type="scientific">Anaerostipes rhamnosivorans</name>
    <dbReference type="NCBI Taxonomy" id="1229621"/>
    <lineage>
        <taxon>Bacteria</taxon>
        <taxon>Bacillati</taxon>
        <taxon>Bacillota</taxon>
        <taxon>Clostridia</taxon>
        <taxon>Lachnospirales</taxon>
        <taxon>Lachnospiraceae</taxon>
        <taxon>Anaerostipes</taxon>
    </lineage>
</organism>
<reference evidence="2 3" key="1">
    <citation type="submission" date="2019-05" db="EMBL/GenBank/DDBJ databases">
        <title>Complete genome sequencing of Anaerostipes rhamnosivorans.</title>
        <authorList>
            <person name="Bui T.P.N."/>
            <person name="de Vos W.M."/>
        </authorList>
    </citation>
    <scope>NUCLEOTIDE SEQUENCE [LARGE SCALE GENOMIC DNA]</scope>
    <source>
        <strain evidence="2 3">1y2</strain>
    </source>
</reference>
<dbReference type="Proteomes" id="UP000298653">
    <property type="component" value="Chromosome"/>
</dbReference>
<dbReference type="PANTHER" id="PTHR40078">
    <property type="entry name" value="INTEGRAL MEMBRANE PROTEIN-RELATED"/>
    <property type="match status" value="1"/>
</dbReference>
<dbReference type="InterPro" id="IPR038750">
    <property type="entry name" value="YczE/YyaS-like"/>
</dbReference>
<keyword evidence="3" id="KW-1185">Reference proteome</keyword>
<feature type="transmembrane region" description="Helical" evidence="1">
    <location>
        <begin position="40"/>
        <end position="60"/>
    </location>
</feature>
<keyword evidence="1" id="KW-0812">Transmembrane</keyword>
<name>A0A4V1EG10_9FIRM</name>
<proteinExistence type="predicted"/>
<feature type="transmembrane region" description="Helical" evidence="1">
    <location>
        <begin position="113"/>
        <end position="137"/>
    </location>
</feature>
<gene>
    <name evidence="2" type="ORF">AR1Y2_0996</name>
</gene>
<dbReference type="KEGG" id="arf:AR1Y2_0996"/>
<keyword evidence="1" id="KW-1133">Transmembrane helix</keyword>
<dbReference type="EMBL" id="CP040058">
    <property type="protein sequence ID" value="QCP34450.1"/>
    <property type="molecule type" value="Genomic_DNA"/>
</dbReference>
<evidence type="ECO:0000256" key="1">
    <source>
        <dbReference type="SAM" id="Phobius"/>
    </source>
</evidence>
<dbReference type="OrthoDB" id="307317at2"/>
<accession>A0A4V1EG10</accession>
<evidence type="ECO:0008006" key="4">
    <source>
        <dbReference type="Google" id="ProtNLM"/>
    </source>
</evidence>
<feature type="transmembrane region" description="Helical" evidence="1">
    <location>
        <begin position="182"/>
        <end position="200"/>
    </location>
</feature>
<sequence length="233" mass="26726">MNQKLRIPGELGLLFTIIFNSLAVALMTKSDMGIASISSVPYVFSIAFPVLSFGTWNYLFQTLLVLSLMILSRKIQWEYGFSFAVGIAFGRMIDLHSGWLVMLPDSRFMRSLYFITGFFVMCIGICTANNSLMPIIPTDTFPRDLTKLLKKPYNRIKTTFDLTCLTTTLIISLFILNRLEGIGAGTVLCALFAGKTITVIQKWFDRHIKFYCFSYRAKKRMMRPIFSFYRTLR</sequence>
<feature type="transmembrane region" description="Helical" evidence="1">
    <location>
        <begin position="12"/>
        <end position="28"/>
    </location>
</feature>
<dbReference type="AlphaFoldDB" id="A0A4V1EG10"/>
<feature type="transmembrane region" description="Helical" evidence="1">
    <location>
        <begin position="81"/>
        <end position="101"/>
    </location>
</feature>
<dbReference type="PANTHER" id="PTHR40078:SF1">
    <property type="entry name" value="INTEGRAL MEMBRANE PROTEIN"/>
    <property type="match status" value="1"/>
</dbReference>